<evidence type="ECO:0000259" key="6">
    <source>
        <dbReference type="PROSITE" id="PS51686"/>
    </source>
</evidence>
<dbReference type="SUPFAM" id="SSF53335">
    <property type="entry name" value="S-adenosyl-L-methionine-dependent methyltransferases"/>
    <property type="match status" value="1"/>
</dbReference>
<feature type="active site" description="Nucleophile" evidence="5">
    <location>
        <position position="330"/>
    </location>
</feature>
<evidence type="ECO:0000256" key="2">
    <source>
        <dbReference type="ARBA" id="ARBA00022679"/>
    </source>
</evidence>
<evidence type="ECO:0000256" key="4">
    <source>
        <dbReference type="ARBA" id="ARBA00022884"/>
    </source>
</evidence>
<dbReference type="OrthoDB" id="9810297at2"/>
<keyword evidence="8" id="KW-1185">Reference proteome</keyword>
<evidence type="ECO:0000256" key="1">
    <source>
        <dbReference type="ARBA" id="ARBA00022603"/>
    </source>
</evidence>
<dbReference type="GO" id="GO:0000470">
    <property type="term" value="P:maturation of LSU-rRNA"/>
    <property type="evidence" value="ECO:0007669"/>
    <property type="project" value="TreeGrafter"/>
</dbReference>
<protein>
    <submittedName>
        <fullName evidence="7">Sun protein</fullName>
    </submittedName>
</protein>
<keyword evidence="4 5" id="KW-0694">RNA-binding</keyword>
<reference evidence="7 8" key="1">
    <citation type="submission" date="2018-07" db="EMBL/GenBank/DDBJ databases">
        <title>Comparative genomics of the Candidatus Parilichlamydiaceae reveals evidence of convergent evolution and genome reduction in the phylum Chlamydiae.</title>
        <authorList>
            <person name="Taylor-Brown A."/>
            <person name="Polkinghorne A."/>
        </authorList>
    </citation>
    <scope>NUCLEOTIDE SEQUENCE [LARGE SCALE GENOMIC DNA]</scope>
    <source>
        <strain evidence="7 8">Hat2</strain>
    </source>
</reference>
<keyword evidence="2 5" id="KW-0808">Transferase</keyword>
<dbReference type="CDD" id="cd02440">
    <property type="entry name" value="AdoMet_MTases"/>
    <property type="match status" value="1"/>
</dbReference>
<dbReference type="EMBL" id="QQBG01000017">
    <property type="protein sequence ID" value="RDB31369.1"/>
    <property type="molecule type" value="Genomic_DNA"/>
</dbReference>
<dbReference type="InterPro" id="IPR023267">
    <property type="entry name" value="RCMT"/>
</dbReference>
<dbReference type="Gene3D" id="3.30.70.1170">
    <property type="entry name" value="Sun protein, domain 3"/>
    <property type="match status" value="1"/>
</dbReference>
<evidence type="ECO:0000256" key="5">
    <source>
        <dbReference type="PROSITE-ProRule" id="PRU01023"/>
    </source>
</evidence>
<dbReference type="InterPro" id="IPR001678">
    <property type="entry name" value="MeTrfase_RsmB-F_NOP2_dom"/>
</dbReference>
<keyword evidence="1 5" id="KW-0489">Methyltransferase</keyword>
<accession>A0A369K9U2</accession>
<dbReference type="Proteomes" id="UP000253816">
    <property type="component" value="Unassembled WGS sequence"/>
</dbReference>
<dbReference type="Pfam" id="PF01189">
    <property type="entry name" value="Methyltr_RsmB-F"/>
    <property type="match status" value="1"/>
</dbReference>
<dbReference type="PRINTS" id="PR02008">
    <property type="entry name" value="RCMTFAMILY"/>
</dbReference>
<dbReference type="Gene3D" id="3.40.50.150">
    <property type="entry name" value="Vaccinia Virus protein VP39"/>
    <property type="match status" value="1"/>
</dbReference>
<dbReference type="InterPro" id="IPR054728">
    <property type="entry name" value="RsmB-like_ferredoxin"/>
</dbReference>
<dbReference type="PANTHER" id="PTHR22807">
    <property type="entry name" value="NOP2 YEAST -RELATED NOL1/NOP2/FMU SUN DOMAIN-CONTAINING"/>
    <property type="match status" value="1"/>
</dbReference>
<dbReference type="Pfam" id="PF22458">
    <property type="entry name" value="RsmF-B_ferredox"/>
    <property type="match status" value="1"/>
</dbReference>
<feature type="domain" description="SAM-dependent MTase RsmB/NOP-type" evidence="6">
    <location>
        <begin position="120"/>
        <end position="380"/>
    </location>
</feature>
<dbReference type="GO" id="GO:0009383">
    <property type="term" value="F:rRNA (cytosine-C5-)-methyltransferase activity"/>
    <property type="evidence" value="ECO:0007669"/>
    <property type="project" value="TreeGrafter"/>
</dbReference>
<proteinExistence type="inferred from homology"/>
<dbReference type="AlphaFoldDB" id="A0A369K9U2"/>
<evidence type="ECO:0000313" key="7">
    <source>
        <dbReference type="EMBL" id="RDB31369.1"/>
    </source>
</evidence>
<dbReference type="RefSeq" id="WP_114544424.1">
    <property type="nucleotide sequence ID" value="NZ_QQBG01000017.1"/>
</dbReference>
<gene>
    <name evidence="7" type="ORF">HAT2_00526</name>
</gene>
<keyword evidence="3 5" id="KW-0949">S-adenosyl-L-methionine</keyword>
<comment type="similarity">
    <text evidence="5">Belongs to the class I-like SAM-binding methyltransferase superfamily. RsmB/NOP family.</text>
</comment>
<name>A0A369K9U2_9BACT</name>
<dbReference type="PROSITE" id="PS51686">
    <property type="entry name" value="SAM_MT_RSMB_NOP"/>
    <property type="match status" value="1"/>
</dbReference>
<dbReference type="InterPro" id="IPR029063">
    <property type="entry name" value="SAM-dependent_MTases_sf"/>
</dbReference>
<dbReference type="GO" id="GO:0003723">
    <property type="term" value="F:RNA binding"/>
    <property type="evidence" value="ECO:0007669"/>
    <property type="project" value="UniProtKB-UniRule"/>
</dbReference>
<dbReference type="GO" id="GO:0070475">
    <property type="term" value="P:rRNA base methylation"/>
    <property type="evidence" value="ECO:0007669"/>
    <property type="project" value="TreeGrafter"/>
</dbReference>
<comment type="caution">
    <text evidence="5">Lacks conserved residue(s) required for the propagation of feature annotation.</text>
</comment>
<sequence length="380" mass="43845">MPRPFRHHHLFRILETFDPKKGALDRFLSSYFKNSRAIGAQDRREIAQKVYTLIRFWRLFDAISQKNLSWEERATLLDTSNSISVLQEQLDPCCPERYGIGPVFFQKLVDSFEQPVLEEQLHCINEQAPIALRTNLLKTSREELMGLLPKNLKARAADQAPHGIILSRRENLLSLPSFRCGLFEIQDEGSQLVSELIACAPGERVLDYCAGAGGKTLAFAPNMRNRGEILLYDIRASLLEKARQRLKRAGIHNIRFCYPPEGPPKKYYNKMDWVVLDVPCSGSGSIRRRPELREHLETWTSLSYVEKQREIFRKAFYFSKPGGFIIYITCSLFKEENDQQVDFFLKRHPITLVKDPIQIKLTTSGPDGFFAALFRKEESQ</sequence>
<comment type="caution">
    <text evidence="7">The sequence shown here is derived from an EMBL/GenBank/DDBJ whole genome shotgun (WGS) entry which is preliminary data.</text>
</comment>
<dbReference type="InterPro" id="IPR049560">
    <property type="entry name" value="MeTrfase_RsmB-F_NOP2_cat"/>
</dbReference>
<feature type="binding site" evidence="5">
    <location>
        <position position="277"/>
    </location>
    <ligand>
        <name>S-adenosyl-L-methionine</name>
        <dbReference type="ChEBI" id="CHEBI:59789"/>
    </ligand>
</feature>
<feature type="binding site" evidence="5">
    <location>
        <position position="233"/>
    </location>
    <ligand>
        <name>S-adenosyl-L-methionine</name>
        <dbReference type="ChEBI" id="CHEBI:59789"/>
    </ligand>
</feature>
<dbReference type="PANTHER" id="PTHR22807:SF54">
    <property type="entry name" value="CHROMOSOME UNDETERMINED SCAFFOLD_82, WHOLE GENOME SHOTGUN SEQUENCE"/>
    <property type="match status" value="1"/>
</dbReference>
<organism evidence="7 8">
    <name type="scientific">Candidatus Similichlamydia laticola</name>
    <dbReference type="NCBI Taxonomy" id="2170265"/>
    <lineage>
        <taxon>Bacteria</taxon>
        <taxon>Pseudomonadati</taxon>
        <taxon>Chlamydiota</taxon>
        <taxon>Chlamydiia</taxon>
        <taxon>Parachlamydiales</taxon>
        <taxon>Candidatus Parilichlamydiaceae</taxon>
        <taxon>Candidatus Similichlamydia</taxon>
    </lineage>
</organism>
<evidence type="ECO:0000313" key="8">
    <source>
        <dbReference type="Proteomes" id="UP000253816"/>
    </source>
</evidence>
<evidence type="ECO:0000256" key="3">
    <source>
        <dbReference type="ARBA" id="ARBA00022691"/>
    </source>
</evidence>